<protein>
    <submittedName>
        <fullName evidence="1">Uncharacterized protein</fullName>
    </submittedName>
</protein>
<gene>
    <name evidence="1" type="ORF">GAYE_SCF31G4875</name>
</gene>
<dbReference type="AlphaFoldDB" id="A0AAV9IHW4"/>
<name>A0AAV9IHW4_9RHOD</name>
<dbReference type="Gene3D" id="1.25.10.10">
    <property type="entry name" value="Leucine-rich Repeat Variant"/>
    <property type="match status" value="1"/>
</dbReference>
<comment type="caution">
    <text evidence="1">The sequence shown here is derived from an EMBL/GenBank/DDBJ whole genome shotgun (WGS) entry which is preliminary data.</text>
</comment>
<dbReference type="SUPFAM" id="SSF48371">
    <property type="entry name" value="ARM repeat"/>
    <property type="match status" value="1"/>
</dbReference>
<evidence type="ECO:0000313" key="1">
    <source>
        <dbReference type="EMBL" id="KAK4526955.1"/>
    </source>
</evidence>
<evidence type="ECO:0000313" key="2">
    <source>
        <dbReference type="Proteomes" id="UP001300502"/>
    </source>
</evidence>
<sequence>MATFGKTPKKASPLYLETVEKSSQLFDLATKVSTTNFDNVDCPFQENDNYRNSEQSNTWLVKHLSFSFLETRTIQEPNNGLCSEESIHQPPSSLERSLQPPFCSSSPSPPFLWHFSATCTNDCNWDQFVVFAKAYIHSPPSDEEHSNWEKTVTICKEFLRKNISFLGPAQNPSLSCDEDVGHEEQDFLCQLIDEHMELDTWEECVEHMDAILWKMAQSLLYAAKDKHKLENTRTNLSMWIILFVSLYCVSLVAKDKIVDRDLVEIVQWLSKACDLSCFPDIVKDVESLCIATLLEKLSSRRLASSRTPPKDDENHSLQRVSESYSIWLWNHVACYATTNINNNNNDNNTPKNHTNHYELVAIVAQQQRKRALCIACLRVLVNLSSDNQEWCKTTIDHRALLNLIRLLHRESILVNRTDFDLRVTCLVLMINILLSYPSCATWLLHIRAVCDRPSRKFSQPAIFPILVKYIIPPRTASETCVEHQTTVAYVSILLACLINGQREWITIVLQWLPKTVLFHLIAVIEEFYRQQDELGILTHVAMDQYRQLIDRLQHNLTVYFYDDSGR</sequence>
<accession>A0AAV9IHW4</accession>
<dbReference type="InterPro" id="IPR016024">
    <property type="entry name" value="ARM-type_fold"/>
</dbReference>
<proteinExistence type="predicted"/>
<keyword evidence="2" id="KW-1185">Reference proteome</keyword>
<organism evidence="1 2">
    <name type="scientific">Galdieria yellowstonensis</name>
    <dbReference type="NCBI Taxonomy" id="3028027"/>
    <lineage>
        <taxon>Eukaryota</taxon>
        <taxon>Rhodophyta</taxon>
        <taxon>Bangiophyceae</taxon>
        <taxon>Galdieriales</taxon>
        <taxon>Galdieriaceae</taxon>
        <taxon>Galdieria</taxon>
    </lineage>
</organism>
<dbReference type="Proteomes" id="UP001300502">
    <property type="component" value="Unassembled WGS sequence"/>
</dbReference>
<dbReference type="InterPro" id="IPR011989">
    <property type="entry name" value="ARM-like"/>
</dbReference>
<reference evidence="1 2" key="1">
    <citation type="submission" date="2022-07" db="EMBL/GenBank/DDBJ databases">
        <title>Genome-wide signatures of adaptation to extreme environments.</title>
        <authorList>
            <person name="Cho C.H."/>
            <person name="Yoon H.S."/>
        </authorList>
    </citation>
    <scope>NUCLEOTIDE SEQUENCE [LARGE SCALE GENOMIC DNA]</scope>
    <source>
        <strain evidence="1 2">108.79 E11</strain>
    </source>
</reference>
<dbReference type="EMBL" id="JANCYU010000046">
    <property type="protein sequence ID" value="KAK4526955.1"/>
    <property type="molecule type" value="Genomic_DNA"/>
</dbReference>